<dbReference type="Gene3D" id="3.40.50.10540">
    <property type="entry name" value="Crotonobetainyl-coa:carnitine coa-transferase, domain 1"/>
    <property type="match status" value="1"/>
</dbReference>
<dbReference type="EMBL" id="CTEE01000001">
    <property type="protein sequence ID" value="CQD09698.1"/>
    <property type="molecule type" value="Genomic_DNA"/>
</dbReference>
<dbReference type="PANTHER" id="PTHR48228:SF5">
    <property type="entry name" value="ALPHA-METHYLACYL-COA RACEMASE"/>
    <property type="match status" value="1"/>
</dbReference>
<dbReference type="Gene3D" id="3.30.1540.10">
    <property type="entry name" value="formyl-coa transferase, domain 3"/>
    <property type="match status" value="1"/>
</dbReference>
<dbReference type="InterPro" id="IPR050509">
    <property type="entry name" value="CoA-transferase_III"/>
</dbReference>
<dbReference type="GO" id="GO:0003824">
    <property type="term" value="F:catalytic activity"/>
    <property type="evidence" value="ECO:0007669"/>
    <property type="project" value="InterPro"/>
</dbReference>
<organism evidence="2 3">
    <name type="scientific">Mycobacterium lentiflavum</name>
    <dbReference type="NCBI Taxonomy" id="141349"/>
    <lineage>
        <taxon>Bacteria</taxon>
        <taxon>Bacillati</taxon>
        <taxon>Actinomycetota</taxon>
        <taxon>Actinomycetes</taxon>
        <taxon>Mycobacteriales</taxon>
        <taxon>Mycobacteriaceae</taxon>
        <taxon>Mycobacterium</taxon>
        <taxon>Mycobacterium simiae complex</taxon>
    </lineage>
</organism>
<dbReference type="SUPFAM" id="SSF89796">
    <property type="entry name" value="CoA-transferase family III (CaiB/BaiF)"/>
    <property type="match status" value="1"/>
</dbReference>
<sequence>MVFGTDPVSGPLRGVRIVMMGGLGPAPFCRMLLGDLGADVVRVDALAGVDGPLPIDYTVRRSQRSVAVDVKDSRGRELVHRLVANADAFVDVYRPGVAERLGIGPDALQPLNPRLVYARMTGYGQDGPLAGHAGHDINYLALAGALHGIGTAESPVPPLNLVGDYGGGGMLLAVGLLSAILEARESGEGQVLDVAMVDGVATLLAPYFGMVPAGTWRDRRQDNLLDGAAHFYGAYATADGRHVAVGAMEPKFYAELCDRLDVDVPHDEAEPATWPAHRAALAARFAEKSREDWERLLDSPGCCATPVLSLSEAPRHPHLAARDTFIAVDGITQPAPAPRFSRTRPGRPSSPSLPGDHSRALLRELGFDELAITELVDAGVVKQSVARSADERKG</sequence>
<dbReference type="InterPro" id="IPR003673">
    <property type="entry name" value="CoA-Trfase_fam_III"/>
</dbReference>
<dbReference type="AlphaFoldDB" id="A0A0E3WBU3"/>
<accession>A0A0E3WBU3</accession>
<evidence type="ECO:0000313" key="2">
    <source>
        <dbReference type="EMBL" id="CQD09698.1"/>
    </source>
</evidence>
<protein>
    <submittedName>
        <fullName evidence="2">Alpha-methylacyl-CoA racemase</fullName>
    </submittedName>
</protein>
<reference evidence="2 3" key="1">
    <citation type="submission" date="2015-03" db="EMBL/GenBank/DDBJ databases">
        <authorList>
            <person name="Urmite Genomes"/>
        </authorList>
    </citation>
    <scope>NUCLEOTIDE SEQUENCE [LARGE SCALE GENOMIC DNA]</scope>
    <source>
        <strain evidence="2 3">CSUR P1491</strain>
    </source>
</reference>
<dbReference type="Pfam" id="PF02515">
    <property type="entry name" value="CoA_transf_3"/>
    <property type="match status" value="1"/>
</dbReference>
<evidence type="ECO:0000256" key="1">
    <source>
        <dbReference type="SAM" id="MobiDB-lite"/>
    </source>
</evidence>
<name>A0A0E3WBU3_MYCLN</name>
<dbReference type="PANTHER" id="PTHR48228">
    <property type="entry name" value="SUCCINYL-COA--D-CITRAMALATE COA-TRANSFERASE"/>
    <property type="match status" value="1"/>
</dbReference>
<dbReference type="InterPro" id="IPR044855">
    <property type="entry name" value="CoA-Trfase_III_dom3_sf"/>
</dbReference>
<dbReference type="Proteomes" id="UP000199251">
    <property type="component" value="Unassembled WGS sequence"/>
</dbReference>
<dbReference type="InterPro" id="IPR023606">
    <property type="entry name" value="CoA-Trfase_III_dom_1_sf"/>
</dbReference>
<dbReference type="STRING" id="141349.BN1232_01769"/>
<gene>
    <name evidence="2" type="ORF">BN1232_01769</name>
</gene>
<proteinExistence type="predicted"/>
<feature type="region of interest" description="Disordered" evidence="1">
    <location>
        <begin position="334"/>
        <end position="358"/>
    </location>
</feature>
<evidence type="ECO:0000313" key="3">
    <source>
        <dbReference type="Proteomes" id="UP000199251"/>
    </source>
</evidence>